<accession>A0ACB8XVI3</accession>
<evidence type="ECO:0000313" key="1">
    <source>
        <dbReference type="EMBL" id="KAI3675522.1"/>
    </source>
</evidence>
<dbReference type="EMBL" id="CM042046">
    <property type="protein sequence ID" value="KAI3675522.1"/>
    <property type="molecule type" value="Genomic_DNA"/>
</dbReference>
<proteinExistence type="predicted"/>
<dbReference type="Proteomes" id="UP001056120">
    <property type="component" value="Linkage Group LG29"/>
</dbReference>
<organism evidence="1 2">
    <name type="scientific">Smallanthus sonchifolius</name>
    <dbReference type="NCBI Taxonomy" id="185202"/>
    <lineage>
        <taxon>Eukaryota</taxon>
        <taxon>Viridiplantae</taxon>
        <taxon>Streptophyta</taxon>
        <taxon>Embryophyta</taxon>
        <taxon>Tracheophyta</taxon>
        <taxon>Spermatophyta</taxon>
        <taxon>Magnoliopsida</taxon>
        <taxon>eudicotyledons</taxon>
        <taxon>Gunneridae</taxon>
        <taxon>Pentapetalae</taxon>
        <taxon>asterids</taxon>
        <taxon>campanulids</taxon>
        <taxon>Asterales</taxon>
        <taxon>Asteraceae</taxon>
        <taxon>Asteroideae</taxon>
        <taxon>Heliantheae alliance</taxon>
        <taxon>Millerieae</taxon>
        <taxon>Smallanthus</taxon>
    </lineage>
</organism>
<reference evidence="1 2" key="2">
    <citation type="journal article" date="2022" name="Mol. Ecol. Resour.">
        <title>The genomes of chicory, endive, great burdock and yacon provide insights into Asteraceae paleo-polyploidization history and plant inulin production.</title>
        <authorList>
            <person name="Fan W."/>
            <person name="Wang S."/>
            <person name="Wang H."/>
            <person name="Wang A."/>
            <person name="Jiang F."/>
            <person name="Liu H."/>
            <person name="Zhao H."/>
            <person name="Xu D."/>
            <person name="Zhang Y."/>
        </authorList>
    </citation>
    <scope>NUCLEOTIDE SEQUENCE [LARGE SCALE GENOMIC DNA]</scope>
    <source>
        <strain evidence="2">cv. Yunnan</strain>
        <tissue evidence="1">Leaves</tissue>
    </source>
</reference>
<evidence type="ECO:0000313" key="2">
    <source>
        <dbReference type="Proteomes" id="UP001056120"/>
    </source>
</evidence>
<comment type="caution">
    <text evidence="1">The sequence shown here is derived from an EMBL/GenBank/DDBJ whole genome shotgun (WGS) entry which is preliminary data.</text>
</comment>
<sequence>MDDAAKTIFKFISSRYKSFSKYEENINELREEIANLTNKKMAIEEDVTLAKLEGEVPTPQVNEWLMKVSRAEDDVRSLLEMADGYADARGFKMMQCWTVAKTLNLVKELNSTRYEKTSAMMEMAVPPLVGQGAIDLDAVGIPSRDPFCMTLRHLLSLSSLISLTISNCNDIAHLISKERSPREVFPNLKHLVLEHLQSLETIVEGIIPRSKCLRNLTTIQVLDCPMLKGVVSYAMLRHVKKLEDIKVSGCENLSCIIESGEHEETLPNLRILEMHNMANLRIAPGVDDQGNLTNPRKFPDHFEVFFPCNLFIPSMAAVSSIYRYKVIEDPGGSVTSDGRLSMNPNSHESYRCKTIHTEIENLTLTLTLSSPISVDYERV</sequence>
<protein>
    <submittedName>
        <fullName evidence="1">Uncharacterized protein</fullName>
    </submittedName>
</protein>
<gene>
    <name evidence="1" type="ORF">L1987_85112</name>
</gene>
<keyword evidence="2" id="KW-1185">Reference proteome</keyword>
<reference evidence="2" key="1">
    <citation type="journal article" date="2022" name="Mol. Ecol. Resour.">
        <title>The genomes of chicory, endive, great burdock and yacon provide insights into Asteraceae palaeo-polyploidization history and plant inulin production.</title>
        <authorList>
            <person name="Fan W."/>
            <person name="Wang S."/>
            <person name="Wang H."/>
            <person name="Wang A."/>
            <person name="Jiang F."/>
            <person name="Liu H."/>
            <person name="Zhao H."/>
            <person name="Xu D."/>
            <person name="Zhang Y."/>
        </authorList>
    </citation>
    <scope>NUCLEOTIDE SEQUENCE [LARGE SCALE GENOMIC DNA]</scope>
    <source>
        <strain evidence="2">cv. Yunnan</strain>
    </source>
</reference>
<name>A0ACB8XVI3_9ASTR</name>